<proteinExistence type="predicted"/>
<comment type="caution">
    <text evidence="6">The sequence shown here is derived from an EMBL/GenBank/DDBJ whole genome shotgun (WGS) entry which is preliminary data.</text>
</comment>
<feature type="transmembrane region" description="Helical" evidence="5">
    <location>
        <begin position="339"/>
        <end position="372"/>
    </location>
</feature>
<evidence type="ECO:0000256" key="5">
    <source>
        <dbReference type="SAM" id="Phobius"/>
    </source>
</evidence>
<evidence type="ECO:0000256" key="4">
    <source>
        <dbReference type="ARBA" id="ARBA00023136"/>
    </source>
</evidence>
<dbReference type="Pfam" id="PF00654">
    <property type="entry name" value="Voltage_CLC"/>
    <property type="match status" value="1"/>
</dbReference>
<feature type="transmembrane region" description="Helical" evidence="5">
    <location>
        <begin position="194"/>
        <end position="211"/>
    </location>
</feature>
<feature type="transmembrane region" description="Helical" evidence="5">
    <location>
        <begin position="16"/>
        <end position="37"/>
    </location>
</feature>
<dbReference type="GO" id="GO:0005886">
    <property type="term" value="C:plasma membrane"/>
    <property type="evidence" value="ECO:0007669"/>
    <property type="project" value="TreeGrafter"/>
</dbReference>
<feature type="transmembrane region" description="Helical" evidence="5">
    <location>
        <begin position="231"/>
        <end position="254"/>
    </location>
</feature>
<gene>
    <name evidence="6" type="ORF">G3T36_11835</name>
</gene>
<dbReference type="SUPFAM" id="SSF81340">
    <property type="entry name" value="Clc chloride channel"/>
    <property type="match status" value="1"/>
</dbReference>
<dbReference type="GO" id="GO:0015108">
    <property type="term" value="F:chloride transmembrane transporter activity"/>
    <property type="evidence" value="ECO:0007669"/>
    <property type="project" value="InterPro"/>
</dbReference>
<keyword evidence="2 5" id="KW-0812">Transmembrane</keyword>
<dbReference type="EMBL" id="JAAGWY010000002">
    <property type="protein sequence ID" value="NEN06559.1"/>
    <property type="molecule type" value="Genomic_DNA"/>
</dbReference>
<feature type="transmembrane region" description="Helical" evidence="5">
    <location>
        <begin position="308"/>
        <end position="327"/>
    </location>
</feature>
<dbReference type="AlphaFoldDB" id="A0A6L9XYP0"/>
<feature type="transmembrane region" description="Helical" evidence="5">
    <location>
        <begin position="266"/>
        <end position="288"/>
    </location>
</feature>
<accession>A0A6L9XYP0</accession>
<evidence type="ECO:0000313" key="7">
    <source>
        <dbReference type="Proteomes" id="UP000474967"/>
    </source>
</evidence>
<dbReference type="Proteomes" id="UP000474967">
    <property type="component" value="Unassembled WGS sequence"/>
</dbReference>
<feature type="transmembrane region" description="Helical" evidence="5">
    <location>
        <begin position="104"/>
        <end position="124"/>
    </location>
</feature>
<feature type="transmembrane region" description="Helical" evidence="5">
    <location>
        <begin position="378"/>
        <end position="405"/>
    </location>
</feature>
<feature type="transmembrane region" description="Helical" evidence="5">
    <location>
        <begin position="153"/>
        <end position="182"/>
    </location>
</feature>
<evidence type="ECO:0000313" key="6">
    <source>
        <dbReference type="EMBL" id="NEN06559.1"/>
    </source>
</evidence>
<evidence type="ECO:0000256" key="3">
    <source>
        <dbReference type="ARBA" id="ARBA00022989"/>
    </source>
</evidence>
<feature type="transmembrane region" description="Helical" evidence="5">
    <location>
        <begin position="131"/>
        <end position="147"/>
    </location>
</feature>
<name>A0A6L9XYP0_9MICO</name>
<keyword evidence="3 5" id="KW-1133">Transmembrane helix</keyword>
<evidence type="ECO:0000256" key="2">
    <source>
        <dbReference type="ARBA" id="ARBA00022692"/>
    </source>
</evidence>
<dbReference type="RefSeq" id="WP_163289964.1">
    <property type="nucleotide sequence ID" value="NZ_JAAGWY010000002.1"/>
</dbReference>
<feature type="transmembrane region" description="Helical" evidence="5">
    <location>
        <begin position="64"/>
        <end position="84"/>
    </location>
</feature>
<dbReference type="CDD" id="cd00400">
    <property type="entry name" value="Voltage_gated_ClC"/>
    <property type="match status" value="1"/>
</dbReference>
<dbReference type="InterPro" id="IPR050368">
    <property type="entry name" value="ClC-type_chloride_channel"/>
</dbReference>
<dbReference type="InterPro" id="IPR014743">
    <property type="entry name" value="Cl-channel_core"/>
</dbReference>
<dbReference type="PANTHER" id="PTHR43427:SF9">
    <property type="entry name" value="ION-TRANSPORT PROTEIN YFEO-RELATED"/>
    <property type="match status" value="1"/>
</dbReference>
<keyword evidence="7" id="KW-1185">Reference proteome</keyword>
<dbReference type="InterPro" id="IPR001807">
    <property type="entry name" value="ClC"/>
</dbReference>
<dbReference type="NCBIfam" id="NF002971">
    <property type="entry name" value="PRK03655.1"/>
    <property type="match status" value="1"/>
</dbReference>
<protein>
    <submittedName>
        <fullName evidence="6">Ion channel protein</fullName>
    </submittedName>
</protein>
<keyword evidence="4 5" id="KW-0472">Membrane</keyword>
<sequence>MTDQPAPTTSVPLRTLVALAIPSVLIGVVSALVLYGLDEVSALIEDGVWTSLPKALGIDGSSGWWIFGVLTLTGLAVGLVVWLVPGHGGPDTATTELIAPPLKLAVLPSLIIVTVLGLAGGVSLGPENPILAINIALMVALVGRLWPRIPGDLIFLITAAGTIGALFGTPVAAALVFTGIVAALKTGGALWDRLFLPLVAAGAGSITMTLLDHPTFLVPMPAYDKIQPMDLLSGLIIGVLATAVGLVAVFLFPVVHRLFHRIGHPVIYITLGGAVLGVLGALGGPITLFKGLAQMGELVSGRAEFSGWQLLGIVAVKVVALLVAASAGFRGGRIFPAVFIGAAVGVLANALVPSIPLVVAVGCGILGLTLAIARDGWVALFVAAAVTGSPALFPLLCLVVLPTWLMVSRAPLMLIPAAEPPVADKPSPSPTSA</sequence>
<dbReference type="Gene3D" id="1.10.3080.10">
    <property type="entry name" value="Clc chloride channel"/>
    <property type="match status" value="1"/>
</dbReference>
<dbReference type="PANTHER" id="PTHR43427">
    <property type="entry name" value="CHLORIDE CHANNEL PROTEIN CLC-E"/>
    <property type="match status" value="1"/>
</dbReference>
<organism evidence="6 7">
    <name type="scientific">Leifsonia tongyongensis</name>
    <dbReference type="NCBI Taxonomy" id="1268043"/>
    <lineage>
        <taxon>Bacteria</taxon>
        <taxon>Bacillati</taxon>
        <taxon>Actinomycetota</taxon>
        <taxon>Actinomycetes</taxon>
        <taxon>Micrococcales</taxon>
        <taxon>Microbacteriaceae</taxon>
        <taxon>Leifsonia</taxon>
    </lineage>
</organism>
<evidence type="ECO:0000256" key="1">
    <source>
        <dbReference type="ARBA" id="ARBA00004141"/>
    </source>
</evidence>
<dbReference type="PRINTS" id="PR00762">
    <property type="entry name" value="CLCHANNEL"/>
</dbReference>
<reference evidence="6 7" key="1">
    <citation type="journal article" date="2014" name="J. Microbiol.">
        <title>Diaminobutyricibacter tongyongensis gen. nov., sp. nov. and Homoserinibacter gongjuensis gen. nov., sp. nov. belong to the family Microbacteriaceae.</title>
        <authorList>
            <person name="Kim S.J."/>
            <person name="Ahn J.H."/>
            <person name="Weon H.Y."/>
            <person name="Hamada M."/>
            <person name="Suzuki K."/>
            <person name="Kwon S.W."/>
        </authorList>
    </citation>
    <scope>NUCLEOTIDE SEQUENCE [LARGE SCALE GENOMIC DNA]</scope>
    <source>
        <strain evidence="6 7">NBRC 108724</strain>
    </source>
</reference>
<comment type="subcellular location">
    <subcellularLocation>
        <location evidence="1">Membrane</location>
        <topology evidence="1">Multi-pass membrane protein</topology>
    </subcellularLocation>
</comment>